<dbReference type="EMBL" id="CP002432">
    <property type="protein sequence ID" value="ADU65173.1"/>
    <property type="molecule type" value="Genomic_DNA"/>
</dbReference>
<evidence type="ECO:0000256" key="1">
    <source>
        <dbReference type="ARBA" id="ARBA00006479"/>
    </source>
</evidence>
<dbReference type="HOGENOM" id="CLU_1052628_0_0_0"/>
<dbReference type="STRING" id="653733.Selin_0420"/>
<dbReference type="AlphaFoldDB" id="E6W047"/>
<sequence>MRIAGIDIGATTTKIAFAGGDSLSFHKTPSNYQSIGELQRRLDLPWEKFACALPAPVKNHQLMATPPNLTMLPDIDPGTPLLNDGNAAAFGEFHARRLSSESLFMLSFGTGLGGGFIQAGIIAEGARGNFAEVGHFTLQPGGFPCGCGSAGCAEQYASSRFFHHRGLSATQDIQQPQHAAVLEEFIFHAACVINSVANLYDPHLIVIGGGLATVIQGQMDSLRSTAQSMSFGGRPLPALEPAMHGEYSAAIGLLEYARRHGEAP</sequence>
<dbReference type="RefSeq" id="WP_013505062.1">
    <property type="nucleotide sequence ID" value="NC_014836.1"/>
</dbReference>
<keyword evidence="3" id="KW-1185">Reference proteome</keyword>
<reference evidence="2 3" key="1">
    <citation type="submission" date="2010-12" db="EMBL/GenBank/DDBJ databases">
        <title>Complete sequence of Desulfurispirillum indicum S5.</title>
        <authorList>
            <consortium name="US DOE Joint Genome Institute"/>
            <person name="Lucas S."/>
            <person name="Copeland A."/>
            <person name="Lapidus A."/>
            <person name="Cheng J.-F."/>
            <person name="Goodwin L."/>
            <person name="Pitluck S."/>
            <person name="Chertkov O."/>
            <person name="Held B."/>
            <person name="Detter J.C."/>
            <person name="Han C."/>
            <person name="Tapia R."/>
            <person name="Land M."/>
            <person name="Hauser L."/>
            <person name="Kyrpides N."/>
            <person name="Ivanova N."/>
            <person name="Mikhailova N."/>
            <person name="Haggblom M."/>
            <person name="Rauschenbach I."/>
            <person name="Bini E."/>
            <person name="Woyke T."/>
        </authorList>
    </citation>
    <scope>NUCLEOTIDE SEQUENCE [LARGE SCALE GENOMIC DNA]</scope>
    <source>
        <strain evidence="3">ATCC BAA-1389 / DSM 22839 / S5</strain>
    </source>
</reference>
<dbReference type="SUPFAM" id="SSF53067">
    <property type="entry name" value="Actin-like ATPase domain"/>
    <property type="match status" value="2"/>
</dbReference>
<dbReference type="OrthoDB" id="9810372at2"/>
<accession>E6W047</accession>
<dbReference type="PANTHER" id="PTHR18964">
    <property type="entry name" value="ROK (REPRESSOR, ORF, KINASE) FAMILY"/>
    <property type="match status" value="1"/>
</dbReference>
<dbReference type="InterPro" id="IPR000600">
    <property type="entry name" value="ROK"/>
</dbReference>
<dbReference type="KEGG" id="din:Selin_0420"/>
<dbReference type="InterPro" id="IPR043129">
    <property type="entry name" value="ATPase_NBD"/>
</dbReference>
<dbReference type="PANTHER" id="PTHR18964:SF149">
    <property type="entry name" value="BIFUNCTIONAL UDP-N-ACETYLGLUCOSAMINE 2-EPIMERASE_N-ACETYLMANNOSAMINE KINASE"/>
    <property type="match status" value="1"/>
</dbReference>
<name>E6W047_DESIS</name>
<dbReference type="eggNOG" id="COG1940">
    <property type="taxonomic scope" value="Bacteria"/>
</dbReference>
<proteinExistence type="inferred from homology"/>
<dbReference type="Pfam" id="PF00480">
    <property type="entry name" value="ROK"/>
    <property type="match status" value="1"/>
</dbReference>
<dbReference type="Gene3D" id="3.30.420.40">
    <property type="match status" value="2"/>
</dbReference>
<protein>
    <submittedName>
        <fullName evidence="2">ROK family protein</fullName>
    </submittedName>
</protein>
<evidence type="ECO:0000313" key="3">
    <source>
        <dbReference type="Proteomes" id="UP000002572"/>
    </source>
</evidence>
<dbReference type="Proteomes" id="UP000002572">
    <property type="component" value="Chromosome"/>
</dbReference>
<evidence type="ECO:0000313" key="2">
    <source>
        <dbReference type="EMBL" id="ADU65173.1"/>
    </source>
</evidence>
<gene>
    <name evidence="2" type="ordered locus">Selin_0420</name>
</gene>
<dbReference type="InParanoid" id="E6W047"/>
<dbReference type="FunCoup" id="E6W047">
    <property type="interactions" value="177"/>
</dbReference>
<comment type="similarity">
    <text evidence="1">Belongs to the ROK (NagC/XylR) family.</text>
</comment>
<organism evidence="2 3">
    <name type="scientific">Desulfurispirillum indicum (strain ATCC BAA-1389 / DSM 22839 / S5)</name>
    <dbReference type="NCBI Taxonomy" id="653733"/>
    <lineage>
        <taxon>Bacteria</taxon>
        <taxon>Pseudomonadati</taxon>
        <taxon>Chrysiogenota</taxon>
        <taxon>Chrysiogenia</taxon>
        <taxon>Chrysiogenales</taxon>
        <taxon>Chrysiogenaceae</taxon>
        <taxon>Desulfurispirillum</taxon>
    </lineage>
</organism>